<evidence type="ECO:0000313" key="3">
    <source>
        <dbReference type="Proteomes" id="UP000683401"/>
    </source>
</evidence>
<gene>
    <name evidence="2" type="ORF">KQP88_21045</name>
</gene>
<dbReference type="Proteomes" id="UP000683401">
    <property type="component" value="Chromosome"/>
</dbReference>
<keyword evidence="3" id="KW-1185">Reference proteome</keyword>
<name>A0ABX8HR28_9PSED</name>
<sequence>MKNLRVYLLLLASFLISSCSVAPTIYNNLDWIVYVYLDDYVDLNSSQKAFLDKRITKWHTWHRSSELEKYKVDLIALREQLRKGSMDKDEWLAEIAKAKQHLFRLRDEISPEAIEVVQQLTDDQVAELLALWEKNDRDEIKVFNEREADEELKARQSKTREFFEGYVGSLSLGQSDLVRNYAVQAESEFLQDMAYNARLRQSLKTIFSDRQGAEFRVRLASLVNDPDRLKPPELVNTRKRNEARYAQLLSELSSSLNEGQREKLVRKLASHIETIDGLLR</sequence>
<protein>
    <recommendedName>
        <fullName evidence="4">Lipoprotein</fullName>
    </recommendedName>
</protein>
<evidence type="ECO:0008006" key="4">
    <source>
        <dbReference type="Google" id="ProtNLM"/>
    </source>
</evidence>
<dbReference type="EMBL" id="CP076668">
    <property type="protein sequence ID" value="QWU82488.1"/>
    <property type="molecule type" value="Genomic_DNA"/>
</dbReference>
<feature type="signal peptide" evidence="1">
    <location>
        <begin position="1"/>
        <end position="22"/>
    </location>
</feature>
<dbReference type="Pfam" id="PF19795">
    <property type="entry name" value="DUF6279"/>
    <property type="match status" value="1"/>
</dbReference>
<accession>A0ABX8HR28</accession>
<keyword evidence="1" id="KW-0732">Signal</keyword>
<dbReference type="PROSITE" id="PS51257">
    <property type="entry name" value="PROKAR_LIPOPROTEIN"/>
    <property type="match status" value="1"/>
</dbReference>
<feature type="chain" id="PRO_5046563156" description="Lipoprotein" evidence="1">
    <location>
        <begin position="23"/>
        <end position="280"/>
    </location>
</feature>
<proteinExistence type="predicted"/>
<reference evidence="3" key="1">
    <citation type="submission" date="2021-06" db="EMBL/GenBank/DDBJ databases">
        <title>Identification of Pseudomonas cichorii causing bacterial leaf black spot of flue-cured tobacco, a new disease in China.</title>
        <authorList>
            <person name="Lu C.-H."/>
        </authorList>
    </citation>
    <scope>NUCLEOTIDE SEQUENCE [LARGE SCALE GENOMIC DNA]</scope>
    <source>
        <strain evidence="3">LJ2</strain>
    </source>
</reference>
<evidence type="ECO:0000313" key="2">
    <source>
        <dbReference type="EMBL" id="QWU82488.1"/>
    </source>
</evidence>
<evidence type="ECO:0000256" key="1">
    <source>
        <dbReference type="SAM" id="SignalP"/>
    </source>
</evidence>
<dbReference type="RefSeq" id="WP_216704092.1">
    <property type="nucleotide sequence ID" value="NZ_CP076668.1"/>
</dbReference>
<organism evidence="2 3">
    <name type="scientific">Pseudomonas lijiangensis</name>
    <dbReference type="NCBI Taxonomy" id="2995658"/>
    <lineage>
        <taxon>Bacteria</taxon>
        <taxon>Pseudomonadati</taxon>
        <taxon>Pseudomonadota</taxon>
        <taxon>Gammaproteobacteria</taxon>
        <taxon>Pseudomonadales</taxon>
        <taxon>Pseudomonadaceae</taxon>
        <taxon>Pseudomonas</taxon>
    </lineage>
</organism>